<dbReference type="GO" id="GO:0051301">
    <property type="term" value="P:cell division"/>
    <property type="evidence" value="ECO:0007669"/>
    <property type="project" value="UniProtKB-KW"/>
</dbReference>
<evidence type="ECO:0000256" key="1">
    <source>
        <dbReference type="ARBA" id="ARBA00007572"/>
    </source>
</evidence>
<evidence type="ECO:0000313" key="17">
    <source>
        <dbReference type="EMBL" id="OGK19361.1"/>
    </source>
</evidence>
<reference evidence="17 18" key="1">
    <citation type="journal article" date="2016" name="Nat. Commun.">
        <title>Thousands of microbial genomes shed light on interconnected biogeochemical processes in an aquifer system.</title>
        <authorList>
            <person name="Anantharaman K."/>
            <person name="Brown C.T."/>
            <person name="Hug L.A."/>
            <person name="Sharon I."/>
            <person name="Castelle C.J."/>
            <person name="Probst A.J."/>
            <person name="Thomas B.C."/>
            <person name="Singh A."/>
            <person name="Wilkins M.J."/>
            <person name="Karaoz U."/>
            <person name="Brodie E.L."/>
            <person name="Williams K.H."/>
            <person name="Hubbard S.S."/>
            <person name="Banfield J.F."/>
        </authorList>
    </citation>
    <scope>NUCLEOTIDE SEQUENCE [LARGE SCALE GENOMIC DNA]</scope>
</reference>
<evidence type="ECO:0000256" key="15">
    <source>
        <dbReference type="RuleBase" id="RU004196"/>
    </source>
</evidence>
<dbReference type="PANTHER" id="PTHR45674">
    <property type="entry name" value="DNA LIGASE 1/3 FAMILY MEMBER"/>
    <property type="match status" value="1"/>
</dbReference>
<keyword evidence="8 14" id="KW-0067">ATP-binding</keyword>
<evidence type="ECO:0000256" key="7">
    <source>
        <dbReference type="ARBA" id="ARBA00022763"/>
    </source>
</evidence>
<dbReference type="Pfam" id="PF04679">
    <property type="entry name" value="DNA_ligase_A_C"/>
    <property type="match status" value="1"/>
</dbReference>
<evidence type="ECO:0000256" key="13">
    <source>
        <dbReference type="ARBA" id="ARBA00034003"/>
    </source>
</evidence>
<keyword evidence="4 14" id="KW-0235">DNA replication</keyword>
<feature type="binding site" evidence="14">
    <location>
        <position position="419"/>
    </location>
    <ligand>
        <name>ATP</name>
        <dbReference type="ChEBI" id="CHEBI:30616"/>
    </ligand>
</feature>
<dbReference type="PROSITE" id="PS50160">
    <property type="entry name" value="DNA_LIGASE_A3"/>
    <property type="match status" value="1"/>
</dbReference>
<sequence>MTFHELSLFFDRIEKTPSRLTMTEILAELFTVTNAQEIDKVLYLLQGSVVPLYKKADFGMAEKLLTKAFISGLQIDKKQFDQVYQKNGDLGTTIEELRGSITVIGESDLSIEEVFEKLYKLTQVTGTGSQDIKASIIIELAQSLDALSCRFIARIPTNTLRLGFSDMTILDAFSWMLTGGKTLRKQIEEVYQVNPDLGLLGKTIKEKGIEGLSKIGPVLFTPIIMMKAERLASVEKIMEKVERGIIEPKYDGFRLQIHHNKHDTKLYSRGLDDVTHMYPDIVAGIEKEVTAKEIILEGEAIGYDIQTGGFLPFQETVQRKRKYNISEKVVEIPLRLFAFDILYLNGQNLIHKPHIERRLLLNSTIKVSGDVAVDTILISPLQKMENSHQIEIEFEDAISKGLEGIMIKRDDGPYQPGARGFNWIKYKRSYSSKIDDTIDCLVMGYDFGKGKRSGFGIGAILVGVYDVKTDKFVTVAKIGTGLTDDEWRLMFKKSQVLKSSAKPALYDCDDLMNPDVWVKPEIVLEIRADELTRSSIHTAGRLLKRTKSGGGFEVDVPGYALRFPRLEAIREDKRPTDATSLTEVEEMYVAQKK</sequence>
<dbReference type="HAMAP" id="MF_00407">
    <property type="entry name" value="DNA_ligase"/>
    <property type="match status" value="1"/>
</dbReference>
<evidence type="ECO:0000256" key="3">
    <source>
        <dbReference type="ARBA" id="ARBA00022618"/>
    </source>
</evidence>
<accession>A0A1F7GK99</accession>
<dbReference type="Gene3D" id="1.10.3260.10">
    <property type="entry name" value="DNA ligase, ATP-dependent, N-terminal domain"/>
    <property type="match status" value="1"/>
</dbReference>
<keyword evidence="6 14" id="KW-0547">Nucleotide-binding</keyword>
<comment type="function">
    <text evidence="14">DNA ligase that seals nicks in double-stranded DNA during DNA replication, DNA recombination and DNA repair.</text>
</comment>
<dbReference type="GO" id="GO:0005524">
    <property type="term" value="F:ATP binding"/>
    <property type="evidence" value="ECO:0007669"/>
    <property type="project" value="UniProtKB-UniRule"/>
</dbReference>
<evidence type="ECO:0000256" key="6">
    <source>
        <dbReference type="ARBA" id="ARBA00022741"/>
    </source>
</evidence>
<keyword evidence="10 14" id="KW-0233">DNA recombination</keyword>
<dbReference type="SUPFAM" id="SSF56091">
    <property type="entry name" value="DNA ligase/mRNA capping enzyme, catalytic domain"/>
    <property type="match status" value="1"/>
</dbReference>
<feature type="binding site" evidence="14">
    <location>
        <position position="269"/>
    </location>
    <ligand>
        <name>ATP</name>
        <dbReference type="ChEBI" id="CHEBI:30616"/>
    </ligand>
</feature>
<dbReference type="Pfam" id="PF04675">
    <property type="entry name" value="DNA_ligase_A_N"/>
    <property type="match status" value="1"/>
</dbReference>
<dbReference type="SUPFAM" id="SSF50249">
    <property type="entry name" value="Nucleic acid-binding proteins"/>
    <property type="match status" value="1"/>
</dbReference>
<organism evidence="17 18">
    <name type="scientific">Candidatus Roizmanbacteria bacterium RIFCSPHIGHO2_01_FULL_39_24</name>
    <dbReference type="NCBI Taxonomy" id="1802032"/>
    <lineage>
        <taxon>Bacteria</taxon>
        <taxon>Candidatus Roizmaniibacteriota</taxon>
    </lineage>
</organism>
<feature type="binding site" evidence="14">
    <location>
        <position position="339"/>
    </location>
    <ligand>
        <name>ATP</name>
        <dbReference type="ChEBI" id="CHEBI:30616"/>
    </ligand>
</feature>
<dbReference type="InterPro" id="IPR050191">
    <property type="entry name" value="ATP-dep_DNA_ligase"/>
</dbReference>
<dbReference type="NCBIfam" id="TIGR00574">
    <property type="entry name" value="dnl1"/>
    <property type="match status" value="1"/>
</dbReference>
<dbReference type="InterPro" id="IPR012309">
    <property type="entry name" value="DNA_ligase_ATP-dep_C"/>
</dbReference>
<evidence type="ECO:0000256" key="9">
    <source>
        <dbReference type="ARBA" id="ARBA00022842"/>
    </source>
</evidence>
<keyword evidence="11 14" id="KW-0234">DNA repair</keyword>
<keyword evidence="5 14" id="KW-0479">Metal-binding</keyword>
<keyword evidence="12 14" id="KW-0131">Cell cycle</keyword>
<evidence type="ECO:0000256" key="10">
    <source>
        <dbReference type="ARBA" id="ARBA00023172"/>
    </source>
</evidence>
<keyword evidence="2 14" id="KW-0436">Ligase</keyword>
<comment type="caution">
    <text evidence="17">The sequence shown here is derived from an EMBL/GenBank/DDBJ whole genome shotgun (WGS) entry which is preliminary data.</text>
</comment>
<dbReference type="InterPro" id="IPR000977">
    <property type="entry name" value="DNA_ligase_ATP-dep"/>
</dbReference>
<dbReference type="InterPro" id="IPR012310">
    <property type="entry name" value="DNA_ligase_ATP-dep_cent"/>
</dbReference>
<evidence type="ECO:0000256" key="4">
    <source>
        <dbReference type="ARBA" id="ARBA00022705"/>
    </source>
</evidence>
<dbReference type="InterPro" id="IPR012308">
    <property type="entry name" value="DNA_ligase_ATP-dep_N"/>
</dbReference>
<dbReference type="Proteomes" id="UP000176850">
    <property type="component" value="Unassembled WGS sequence"/>
</dbReference>
<dbReference type="GO" id="GO:0006310">
    <property type="term" value="P:DNA recombination"/>
    <property type="evidence" value="ECO:0007669"/>
    <property type="project" value="UniProtKB-UniRule"/>
</dbReference>
<dbReference type="InterPro" id="IPR036599">
    <property type="entry name" value="DNA_ligase_N_sf"/>
</dbReference>
<keyword evidence="7 14" id="KW-0227">DNA damage</keyword>
<dbReference type="GO" id="GO:0071897">
    <property type="term" value="P:DNA biosynthetic process"/>
    <property type="evidence" value="ECO:0007669"/>
    <property type="project" value="InterPro"/>
</dbReference>
<name>A0A1F7GK99_9BACT</name>
<keyword evidence="9 14" id="KW-0460">Magnesium</keyword>
<dbReference type="GO" id="GO:0003910">
    <property type="term" value="F:DNA ligase (ATP) activity"/>
    <property type="evidence" value="ECO:0007669"/>
    <property type="project" value="UniProtKB-UniRule"/>
</dbReference>
<comment type="cofactor">
    <cofactor evidence="14">
        <name>Mg(2+)</name>
        <dbReference type="ChEBI" id="CHEBI:18420"/>
    </cofactor>
</comment>
<dbReference type="GO" id="GO:0046872">
    <property type="term" value="F:metal ion binding"/>
    <property type="evidence" value="ECO:0007669"/>
    <property type="project" value="UniProtKB-KW"/>
</dbReference>
<feature type="active site" description="N6-AMP-lysine intermediate" evidence="14">
    <location>
        <position position="249"/>
    </location>
</feature>
<evidence type="ECO:0000259" key="16">
    <source>
        <dbReference type="PROSITE" id="PS50160"/>
    </source>
</evidence>
<dbReference type="GO" id="GO:0006273">
    <property type="term" value="P:lagging strand elongation"/>
    <property type="evidence" value="ECO:0007669"/>
    <property type="project" value="TreeGrafter"/>
</dbReference>
<evidence type="ECO:0000256" key="8">
    <source>
        <dbReference type="ARBA" id="ARBA00022840"/>
    </source>
</evidence>
<dbReference type="AlphaFoldDB" id="A0A1F7GK99"/>
<dbReference type="GO" id="GO:0006281">
    <property type="term" value="P:DNA repair"/>
    <property type="evidence" value="ECO:0007669"/>
    <property type="project" value="UniProtKB-UniRule"/>
</dbReference>
<dbReference type="CDD" id="cd07901">
    <property type="entry name" value="Adenylation_DNA_ligase_Arch_LigB"/>
    <property type="match status" value="1"/>
</dbReference>
<keyword evidence="3 14" id="KW-0132">Cell division</keyword>
<evidence type="ECO:0000313" key="18">
    <source>
        <dbReference type="Proteomes" id="UP000176850"/>
    </source>
</evidence>
<evidence type="ECO:0000256" key="11">
    <source>
        <dbReference type="ARBA" id="ARBA00023204"/>
    </source>
</evidence>
<feature type="binding site" evidence="14">
    <location>
        <position position="247"/>
    </location>
    <ligand>
        <name>ATP</name>
        <dbReference type="ChEBI" id="CHEBI:30616"/>
    </ligand>
</feature>
<dbReference type="GO" id="GO:0003677">
    <property type="term" value="F:DNA binding"/>
    <property type="evidence" value="ECO:0007669"/>
    <property type="project" value="InterPro"/>
</dbReference>
<dbReference type="PANTHER" id="PTHR45674:SF4">
    <property type="entry name" value="DNA LIGASE 1"/>
    <property type="match status" value="1"/>
</dbReference>
<dbReference type="InterPro" id="IPR022865">
    <property type="entry name" value="DNA_ligae_ATP-dep_bac/arc"/>
</dbReference>
<feature type="binding site" evidence="14">
    <location>
        <position position="425"/>
    </location>
    <ligand>
        <name>ATP</name>
        <dbReference type="ChEBI" id="CHEBI:30616"/>
    </ligand>
</feature>
<dbReference type="Pfam" id="PF01068">
    <property type="entry name" value="DNA_ligase_A_M"/>
    <property type="match status" value="1"/>
</dbReference>
<dbReference type="EC" id="6.5.1.1" evidence="14"/>
<dbReference type="Gene3D" id="2.40.50.140">
    <property type="entry name" value="Nucleic acid-binding proteins"/>
    <property type="match status" value="1"/>
</dbReference>
<feature type="binding site" evidence="14">
    <location>
        <position position="254"/>
    </location>
    <ligand>
        <name>ATP</name>
        <dbReference type="ChEBI" id="CHEBI:30616"/>
    </ligand>
</feature>
<protein>
    <recommendedName>
        <fullName evidence="14">Probable DNA ligase</fullName>
        <ecNumber evidence="14">6.5.1.1</ecNumber>
    </recommendedName>
    <alternativeName>
        <fullName evidence="14">Polydeoxyribonucleotide synthase [ATP]</fullName>
    </alternativeName>
</protein>
<dbReference type="InterPro" id="IPR016059">
    <property type="entry name" value="DNA_ligase_ATP-dep_CS"/>
</dbReference>
<evidence type="ECO:0000256" key="12">
    <source>
        <dbReference type="ARBA" id="ARBA00023306"/>
    </source>
</evidence>
<dbReference type="PROSITE" id="PS00333">
    <property type="entry name" value="DNA_LIGASE_A2"/>
    <property type="match status" value="1"/>
</dbReference>
<dbReference type="Gene3D" id="3.30.470.30">
    <property type="entry name" value="DNA ligase/mRNA capping enzyme"/>
    <property type="match status" value="1"/>
</dbReference>
<feature type="domain" description="ATP-dependent DNA ligase family profile" evidence="16">
    <location>
        <begin position="327"/>
        <end position="454"/>
    </location>
</feature>
<evidence type="ECO:0000256" key="2">
    <source>
        <dbReference type="ARBA" id="ARBA00022598"/>
    </source>
</evidence>
<dbReference type="SUPFAM" id="SSF117018">
    <property type="entry name" value="ATP-dependent DNA ligase DNA-binding domain"/>
    <property type="match status" value="1"/>
</dbReference>
<dbReference type="InterPro" id="IPR012340">
    <property type="entry name" value="NA-bd_OB-fold"/>
</dbReference>
<evidence type="ECO:0000256" key="14">
    <source>
        <dbReference type="HAMAP-Rule" id="MF_00407"/>
    </source>
</evidence>
<gene>
    <name evidence="14" type="primary">lig</name>
    <name evidence="17" type="ORF">A2799_02480</name>
</gene>
<comment type="catalytic activity">
    <reaction evidence="13 14">
        <text>ATP + (deoxyribonucleotide)n-3'-hydroxyl + 5'-phospho-(deoxyribonucleotide)m = (deoxyribonucleotide)n+m + AMP + diphosphate.</text>
        <dbReference type="EC" id="6.5.1.1"/>
    </reaction>
</comment>
<evidence type="ECO:0000256" key="5">
    <source>
        <dbReference type="ARBA" id="ARBA00022723"/>
    </source>
</evidence>
<comment type="similarity">
    <text evidence="1 14 15">Belongs to the ATP-dependent DNA ligase family.</text>
</comment>
<proteinExistence type="inferred from homology"/>
<dbReference type="EMBL" id="MFZH01000012">
    <property type="protein sequence ID" value="OGK19361.1"/>
    <property type="molecule type" value="Genomic_DNA"/>
</dbReference>
<feature type="binding site" evidence="14">
    <location>
        <position position="299"/>
    </location>
    <ligand>
        <name>ATP</name>
        <dbReference type="ChEBI" id="CHEBI:30616"/>
    </ligand>
</feature>